<keyword evidence="3" id="KW-1185">Reference proteome</keyword>
<feature type="region of interest" description="Disordered" evidence="1">
    <location>
        <begin position="48"/>
        <end position="71"/>
    </location>
</feature>
<feature type="compositionally biased region" description="Polar residues" evidence="1">
    <location>
        <begin position="50"/>
        <end position="62"/>
    </location>
</feature>
<evidence type="ECO:0008006" key="4">
    <source>
        <dbReference type="Google" id="ProtNLM"/>
    </source>
</evidence>
<sequence length="71" mass="7741">MNSNTRNGLIAAGLAAVAYWFKGMTPEQRQNVKDKVAGAGKRFTEKANEAMNSAKSTINKTTGDVREETTY</sequence>
<organism evidence="2 3">
    <name type="scientific">Haoranjiania flava</name>
    <dbReference type="NCBI Taxonomy" id="1856322"/>
    <lineage>
        <taxon>Bacteria</taxon>
        <taxon>Pseudomonadati</taxon>
        <taxon>Bacteroidota</taxon>
        <taxon>Chitinophagia</taxon>
        <taxon>Chitinophagales</taxon>
        <taxon>Chitinophagaceae</taxon>
        <taxon>Haoranjiania</taxon>
    </lineage>
</organism>
<dbReference type="Proteomes" id="UP001209317">
    <property type="component" value="Unassembled WGS sequence"/>
</dbReference>
<gene>
    <name evidence="2" type="ORF">OD355_09235</name>
</gene>
<protein>
    <recommendedName>
        <fullName evidence="4">YtxH domain-containing protein</fullName>
    </recommendedName>
</protein>
<dbReference type="RefSeq" id="WP_263038181.1">
    <property type="nucleotide sequence ID" value="NZ_JAOTPL010000012.1"/>
</dbReference>
<proteinExistence type="predicted"/>
<dbReference type="AlphaFoldDB" id="A0AAE3IQS5"/>
<accession>A0AAE3IQS5</accession>
<evidence type="ECO:0000256" key="1">
    <source>
        <dbReference type="SAM" id="MobiDB-lite"/>
    </source>
</evidence>
<evidence type="ECO:0000313" key="2">
    <source>
        <dbReference type="EMBL" id="MCU7694696.1"/>
    </source>
</evidence>
<comment type="caution">
    <text evidence="2">The sequence shown here is derived from an EMBL/GenBank/DDBJ whole genome shotgun (WGS) entry which is preliminary data.</text>
</comment>
<evidence type="ECO:0000313" key="3">
    <source>
        <dbReference type="Proteomes" id="UP001209317"/>
    </source>
</evidence>
<name>A0AAE3IQS5_9BACT</name>
<reference evidence="2" key="1">
    <citation type="submission" date="2022-10" db="EMBL/GenBank/DDBJ databases">
        <authorList>
            <person name="Kim H.S."/>
            <person name="Kim J.-S."/>
            <person name="Suh M.K."/>
            <person name="Eom M.K."/>
            <person name="Lee J.-S."/>
        </authorList>
    </citation>
    <scope>NUCLEOTIDE SEQUENCE</scope>
    <source>
        <strain evidence="2">LIP-5</strain>
    </source>
</reference>
<dbReference type="EMBL" id="JAOTPL010000012">
    <property type="protein sequence ID" value="MCU7694696.1"/>
    <property type="molecule type" value="Genomic_DNA"/>
</dbReference>